<sequence>MKQQFLKYSALAVLLGAHPFVAATADEATSFTEMFTKGDAKFSFRYRYEYVDQDNPQEIAKASTLKSRVTLSTAAYEGFSALLEVDDVSQIGNERYGTPSNGKGGQYSIVADPDGTTINQALLKYTNKYFTGTAGRQRILHSGQRFVGGVGWRQNEQTYDSFRVELPIGPVNVDYSYIWDVDRIFGPDTNGHAQPRRFDSDSHALYVSYSPAEGHKLGAYAYLLDFDNAHSMETIDNALSSQTYGVEYSGKFGPITVAAAAASQTDYGDNAVDYDTEYYMLELGTTVKGVGLGVGYEELGSDDGVKGFVTPLATLHKFQGWADMFLATPAGGIEDMYFKVTGKVAGVALAAFYHDFEADESGPNDDYGEEFDAVATYAVNKNLSVQLKYANYNADQLFVDTEKVWFSVMLNF</sequence>
<dbReference type="RefSeq" id="WP_305168886.1">
    <property type="nucleotide sequence ID" value="NZ_JAUUUU010000001.1"/>
</dbReference>
<dbReference type="InterPro" id="IPR023614">
    <property type="entry name" value="Porin_dom_sf"/>
</dbReference>
<protein>
    <recommendedName>
        <fullName evidence="4">Alginate export domain-containing protein</fullName>
    </recommendedName>
</protein>
<evidence type="ECO:0008006" key="4">
    <source>
        <dbReference type="Google" id="ProtNLM"/>
    </source>
</evidence>
<reference evidence="2" key="2">
    <citation type="submission" date="2023-08" db="EMBL/GenBank/DDBJ databases">
        <authorList>
            <person name="Luo J."/>
        </authorList>
    </citation>
    <scope>NUCLEOTIDE SEQUENCE</scope>
    <source>
        <strain evidence="2">DSM 25064</strain>
    </source>
</reference>
<proteinExistence type="predicted"/>
<dbReference type="Proteomes" id="UP001178354">
    <property type="component" value="Unassembled WGS sequence"/>
</dbReference>
<feature type="chain" id="PRO_5043555258" description="Alginate export domain-containing protein" evidence="1">
    <location>
        <begin position="23"/>
        <end position="412"/>
    </location>
</feature>
<evidence type="ECO:0000256" key="1">
    <source>
        <dbReference type="SAM" id="SignalP"/>
    </source>
</evidence>
<organism evidence="2 3">
    <name type="scientific">Porticoccus litoralis</name>
    <dbReference type="NCBI Taxonomy" id="434086"/>
    <lineage>
        <taxon>Bacteria</taxon>
        <taxon>Pseudomonadati</taxon>
        <taxon>Pseudomonadota</taxon>
        <taxon>Gammaproteobacteria</taxon>
        <taxon>Cellvibrionales</taxon>
        <taxon>Porticoccaceae</taxon>
        <taxon>Porticoccus</taxon>
    </lineage>
</organism>
<keyword evidence="1" id="KW-0732">Signal</keyword>
<dbReference type="AlphaFoldDB" id="A0AAW8AZS1"/>
<evidence type="ECO:0000313" key="3">
    <source>
        <dbReference type="Proteomes" id="UP001178354"/>
    </source>
</evidence>
<gene>
    <name evidence="2" type="ORF">Q8A57_00105</name>
</gene>
<dbReference type="EMBL" id="JAUUUU010000001">
    <property type="protein sequence ID" value="MDP1519367.1"/>
    <property type="molecule type" value="Genomic_DNA"/>
</dbReference>
<feature type="signal peptide" evidence="1">
    <location>
        <begin position="1"/>
        <end position="22"/>
    </location>
</feature>
<comment type="caution">
    <text evidence="2">The sequence shown here is derived from an EMBL/GenBank/DDBJ whole genome shotgun (WGS) entry which is preliminary data.</text>
</comment>
<name>A0AAW8AZS1_9GAMM</name>
<evidence type="ECO:0000313" key="2">
    <source>
        <dbReference type="EMBL" id="MDP1519367.1"/>
    </source>
</evidence>
<keyword evidence="3" id="KW-1185">Reference proteome</keyword>
<dbReference type="Gene3D" id="2.40.160.10">
    <property type="entry name" value="Porin"/>
    <property type="match status" value="1"/>
</dbReference>
<reference evidence="2" key="1">
    <citation type="journal article" date="2010" name="Int. J. Syst. Evol. Microbiol.">
        <title>Porticoccus litoralis gen. nov., sp. nov., a gammaproteobacterium isolated from the Yellow Sea.</title>
        <authorList>
            <person name="Oh H.M."/>
            <person name="Kim H."/>
            <person name="Kim K.M."/>
            <person name="Min G.S."/>
            <person name="Cho J.C."/>
        </authorList>
    </citation>
    <scope>NUCLEOTIDE SEQUENCE</scope>
    <source>
        <strain evidence="2">DSM 25064</strain>
    </source>
</reference>
<accession>A0AAW8AZS1</accession>